<sequence>MDSPRHLTSLDAERVRRHLRTNQALEQYRELTSKYTTCIVDVGENDPNMPHNHNASLLLYLSQEEPPLTTIVREKGGILLFYAIESDPLVAAHATAYDFVFTTIPPQEFDFAQRTIFTSCVVRPETLMSILKTKGYPQAVPQLLSAPAYSVDFATGGVFAARDIEAGEIIDAERPLILSHLLGHRTSGMDDKEVEMEWEEQLRVAVDRMSAEDQALFMSLPVSPNGSIESYEATDTAILQIFRANMIVLENISDEELSRKDCMYGAVFPLGARMRRRHSSHSNLEYQFSPASFSLQYIAKDDLKFGEQLFLPGFEP</sequence>
<dbReference type="STRING" id="231916.A0A409W4E4"/>
<dbReference type="Proteomes" id="UP000284706">
    <property type="component" value="Unassembled WGS sequence"/>
</dbReference>
<comment type="caution">
    <text evidence="1">The sequence shown here is derived from an EMBL/GenBank/DDBJ whole genome shotgun (WGS) entry which is preliminary data.</text>
</comment>
<proteinExistence type="predicted"/>
<evidence type="ECO:0000313" key="2">
    <source>
        <dbReference type="Proteomes" id="UP000284706"/>
    </source>
</evidence>
<reference evidence="1 2" key="1">
    <citation type="journal article" date="2018" name="Evol. Lett.">
        <title>Horizontal gene cluster transfer increased hallucinogenic mushroom diversity.</title>
        <authorList>
            <person name="Reynolds H.T."/>
            <person name="Vijayakumar V."/>
            <person name="Gluck-Thaler E."/>
            <person name="Korotkin H.B."/>
            <person name="Matheny P.B."/>
            <person name="Slot J.C."/>
        </authorList>
    </citation>
    <scope>NUCLEOTIDE SEQUENCE [LARGE SCALE GENOMIC DNA]</scope>
    <source>
        <strain evidence="1 2">SRW20</strain>
    </source>
</reference>
<gene>
    <name evidence="1" type="ORF">CVT26_015310</name>
</gene>
<accession>A0A409W4E4</accession>
<name>A0A409W4E4_9AGAR</name>
<dbReference type="EMBL" id="NHYE01005410">
    <property type="protein sequence ID" value="PPQ73338.1"/>
    <property type="molecule type" value="Genomic_DNA"/>
</dbReference>
<dbReference type="InParanoid" id="A0A409W4E4"/>
<dbReference type="OrthoDB" id="5945798at2759"/>
<organism evidence="1 2">
    <name type="scientific">Gymnopilus dilepis</name>
    <dbReference type="NCBI Taxonomy" id="231916"/>
    <lineage>
        <taxon>Eukaryota</taxon>
        <taxon>Fungi</taxon>
        <taxon>Dikarya</taxon>
        <taxon>Basidiomycota</taxon>
        <taxon>Agaricomycotina</taxon>
        <taxon>Agaricomycetes</taxon>
        <taxon>Agaricomycetidae</taxon>
        <taxon>Agaricales</taxon>
        <taxon>Agaricineae</taxon>
        <taxon>Hymenogastraceae</taxon>
        <taxon>Gymnopilus</taxon>
    </lineage>
</organism>
<dbReference type="InterPro" id="IPR046341">
    <property type="entry name" value="SET_dom_sf"/>
</dbReference>
<protein>
    <submittedName>
        <fullName evidence="1">Uncharacterized protein</fullName>
    </submittedName>
</protein>
<dbReference type="AlphaFoldDB" id="A0A409W4E4"/>
<dbReference type="SUPFAM" id="SSF82199">
    <property type="entry name" value="SET domain"/>
    <property type="match status" value="1"/>
</dbReference>
<keyword evidence="2" id="KW-1185">Reference proteome</keyword>
<evidence type="ECO:0000313" key="1">
    <source>
        <dbReference type="EMBL" id="PPQ73338.1"/>
    </source>
</evidence>